<dbReference type="STRING" id="169679.CSACC_33830"/>
<feature type="coiled-coil region" evidence="1">
    <location>
        <begin position="4"/>
        <end position="70"/>
    </location>
</feature>
<evidence type="ECO:0000313" key="2">
    <source>
        <dbReference type="EMBL" id="OOM15795.1"/>
    </source>
</evidence>
<protein>
    <submittedName>
        <fullName evidence="2">Uncharacterized protein</fullName>
    </submittedName>
</protein>
<proteinExistence type="predicted"/>
<dbReference type="RefSeq" id="WP_077863584.1">
    <property type="nucleotide sequence ID" value="NZ_LZYZ01000001.1"/>
</dbReference>
<dbReference type="Proteomes" id="UP000191154">
    <property type="component" value="Unassembled WGS sequence"/>
</dbReference>
<comment type="caution">
    <text evidence="2">The sequence shown here is derived from an EMBL/GenBank/DDBJ whole genome shotgun (WGS) entry which is preliminary data.</text>
</comment>
<gene>
    <name evidence="2" type="ORF">CLOSAC_00660</name>
</gene>
<dbReference type="AlphaFoldDB" id="A0A1S8NH46"/>
<keyword evidence="1" id="KW-0175">Coiled coil</keyword>
<name>A0A1S8NH46_CLOSA</name>
<evidence type="ECO:0000256" key="1">
    <source>
        <dbReference type="SAM" id="Coils"/>
    </source>
</evidence>
<sequence length="144" mass="16820">MENIEQMSQEINELKQKYDSVIQKLDNIEKENQNKEVYIKQTQDNFETINNTMKELMEKINSMVEDKEANKMFNNSNKNDFSFKDRIASPMKKFTVKTIGTVFTMADYASEKMAYAKESLEDIVAEAQYESKKKRATVMSNSHS</sequence>
<dbReference type="EMBL" id="LZYZ01000001">
    <property type="protein sequence ID" value="OOM15795.1"/>
    <property type="molecule type" value="Genomic_DNA"/>
</dbReference>
<organism evidence="2 3">
    <name type="scientific">Clostridium saccharobutylicum</name>
    <dbReference type="NCBI Taxonomy" id="169679"/>
    <lineage>
        <taxon>Bacteria</taxon>
        <taxon>Bacillati</taxon>
        <taxon>Bacillota</taxon>
        <taxon>Clostridia</taxon>
        <taxon>Eubacteriales</taxon>
        <taxon>Clostridiaceae</taxon>
        <taxon>Clostridium</taxon>
    </lineage>
</organism>
<evidence type="ECO:0000313" key="3">
    <source>
        <dbReference type="Proteomes" id="UP000191154"/>
    </source>
</evidence>
<accession>A0A1S8NH46</accession>
<reference evidence="2 3" key="1">
    <citation type="submission" date="2016-05" db="EMBL/GenBank/DDBJ databases">
        <title>Microbial solvent formation.</title>
        <authorList>
            <person name="Poehlein A."/>
            <person name="Montoya Solano J.D."/>
            <person name="Flitsch S."/>
            <person name="Krabben P."/>
            <person name="Duerre P."/>
            <person name="Daniel R."/>
        </authorList>
    </citation>
    <scope>NUCLEOTIDE SEQUENCE [LARGE SCALE GENOMIC DNA]</scope>
    <source>
        <strain evidence="2 3">L1-8</strain>
    </source>
</reference>